<dbReference type="RefSeq" id="WP_131851934.1">
    <property type="nucleotide sequence ID" value="NZ_SKFH01000012.1"/>
</dbReference>
<proteinExistence type="predicted"/>
<evidence type="ECO:0000313" key="3">
    <source>
        <dbReference type="Proteomes" id="UP000295164"/>
    </source>
</evidence>
<keyword evidence="3" id="KW-1185">Reference proteome</keyword>
<dbReference type="AlphaFoldDB" id="A0A4R4DZG7"/>
<accession>A0A4R4DZG7</accession>
<comment type="caution">
    <text evidence="2">The sequence shown here is derived from an EMBL/GenBank/DDBJ whole genome shotgun (WGS) entry which is preliminary data.</text>
</comment>
<keyword evidence="1" id="KW-0732">Signal</keyword>
<sequence>MKRILTACALLFTLAASAQNGLRAGAKASAFQAASGKGVDMAYGGEAVVTFSIKNLNVGTGAEVLYFENMDDVAVPAYLTVGYDFTPQWSAHIDGGQVLYGRTVKGVRTNGNLYLGAGARYNLGRTFYVGAQYSMYGFKVKGFDPTYTHGGSLSFGVRLKG</sequence>
<evidence type="ECO:0008006" key="4">
    <source>
        <dbReference type="Google" id="ProtNLM"/>
    </source>
</evidence>
<evidence type="ECO:0000256" key="1">
    <source>
        <dbReference type="SAM" id="SignalP"/>
    </source>
</evidence>
<feature type="signal peptide" evidence="1">
    <location>
        <begin position="1"/>
        <end position="18"/>
    </location>
</feature>
<organism evidence="2 3">
    <name type="scientific">Flaviaesturariibacter aridisoli</name>
    <dbReference type="NCBI Taxonomy" id="2545761"/>
    <lineage>
        <taxon>Bacteria</taxon>
        <taxon>Pseudomonadati</taxon>
        <taxon>Bacteroidota</taxon>
        <taxon>Chitinophagia</taxon>
        <taxon>Chitinophagales</taxon>
        <taxon>Chitinophagaceae</taxon>
        <taxon>Flaviaestuariibacter</taxon>
    </lineage>
</organism>
<dbReference type="OrthoDB" id="5735897at2"/>
<name>A0A4R4DZG7_9BACT</name>
<dbReference type="EMBL" id="SKFH01000012">
    <property type="protein sequence ID" value="TCZ71781.1"/>
    <property type="molecule type" value="Genomic_DNA"/>
</dbReference>
<gene>
    <name evidence="2" type="ORF">E0486_09530</name>
</gene>
<dbReference type="Proteomes" id="UP000295164">
    <property type="component" value="Unassembled WGS sequence"/>
</dbReference>
<reference evidence="2 3" key="1">
    <citation type="submission" date="2019-03" db="EMBL/GenBank/DDBJ databases">
        <authorList>
            <person name="Kim M.K.M."/>
        </authorList>
    </citation>
    <scope>NUCLEOTIDE SEQUENCE [LARGE SCALE GENOMIC DNA]</scope>
    <source>
        <strain evidence="2 3">17J68-15</strain>
    </source>
</reference>
<evidence type="ECO:0000313" key="2">
    <source>
        <dbReference type="EMBL" id="TCZ71781.1"/>
    </source>
</evidence>
<protein>
    <recommendedName>
        <fullName evidence="4">Outer membrane protein beta-barrel domain-containing protein</fullName>
    </recommendedName>
</protein>
<feature type="chain" id="PRO_5020737685" description="Outer membrane protein beta-barrel domain-containing protein" evidence="1">
    <location>
        <begin position="19"/>
        <end position="161"/>
    </location>
</feature>